<keyword evidence="2" id="KW-1185">Reference proteome</keyword>
<dbReference type="AlphaFoldDB" id="A0AAV3Y1X1"/>
<organism evidence="1 2">
    <name type="scientific">Plakobranchus ocellatus</name>
    <dbReference type="NCBI Taxonomy" id="259542"/>
    <lineage>
        <taxon>Eukaryota</taxon>
        <taxon>Metazoa</taxon>
        <taxon>Spiralia</taxon>
        <taxon>Lophotrochozoa</taxon>
        <taxon>Mollusca</taxon>
        <taxon>Gastropoda</taxon>
        <taxon>Heterobranchia</taxon>
        <taxon>Euthyneura</taxon>
        <taxon>Panpulmonata</taxon>
        <taxon>Sacoglossa</taxon>
        <taxon>Placobranchoidea</taxon>
        <taxon>Plakobranchidae</taxon>
        <taxon>Plakobranchus</taxon>
    </lineage>
</organism>
<gene>
    <name evidence="1" type="ORF">PoB_000323200</name>
</gene>
<evidence type="ECO:0000313" key="2">
    <source>
        <dbReference type="Proteomes" id="UP000735302"/>
    </source>
</evidence>
<dbReference type="EMBL" id="BLXT01000407">
    <property type="protein sequence ID" value="GFN76726.1"/>
    <property type="molecule type" value="Genomic_DNA"/>
</dbReference>
<accession>A0AAV3Y1X1</accession>
<comment type="caution">
    <text evidence="1">The sequence shown here is derived from an EMBL/GenBank/DDBJ whole genome shotgun (WGS) entry which is preliminary data.</text>
</comment>
<protein>
    <submittedName>
        <fullName evidence="1">Uncharacterized protein</fullName>
    </submittedName>
</protein>
<sequence>MKDKHVEIPDSPFHGPPWCYSSVFTLSAHNLISLKSSMPRQKHAPPAALVVLLEPFACEETLSILLAISPFLSFHSNSKLSLADFSCPN</sequence>
<proteinExistence type="predicted"/>
<dbReference type="Proteomes" id="UP000735302">
    <property type="component" value="Unassembled WGS sequence"/>
</dbReference>
<evidence type="ECO:0000313" key="1">
    <source>
        <dbReference type="EMBL" id="GFN76726.1"/>
    </source>
</evidence>
<reference evidence="1 2" key="1">
    <citation type="journal article" date="2021" name="Elife">
        <title>Chloroplast acquisition without the gene transfer in kleptoplastic sea slugs, Plakobranchus ocellatus.</title>
        <authorList>
            <person name="Maeda T."/>
            <person name="Takahashi S."/>
            <person name="Yoshida T."/>
            <person name="Shimamura S."/>
            <person name="Takaki Y."/>
            <person name="Nagai Y."/>
            <person name="Toyoda A."/>
            <person name="Suzuki Y."/>
            <person name="Arimoto A."/>
            <person name="Ishii H."/>
            <person name="Satoh N."/>
            <person name="Nishiyama T."/>
            <person name="Hasebe M."/>
            <person name="Maruyama T."/>
            <person name="Minagawa J."/>
            <person name="Obokata J."/>
            <person name="Shigenobu S."/>
        </authorList>
    </citation>
    <scope>NUCLEOTIDE SEQUENCE [LARGE SCALE GENOMIC DNA]</scope>
</reference>
<name>A0AAV3Y1X1_9GAST</name>